<dbReference type="InterPro" id="IPR028343">
    <property type="entry name" value="FBPtase"/>
</dbReference>
<dbReference type="Gene3D" id="3.30.540.10">
    <property type="entry name" value="Fructose-1,6-Bisphosphatase, subunit A, domain 1"/>
    <property type="match status" value="1"/>
</dbReference>
<dbReference type="NCBIfam" id="NF006780">
    <property type="entry name" value="PRK09293.1-4"/>
    <property type="match status" value="1"/>
</dbReference>
<dbReference type="CDD" id="cd00354">
    <property type="entry name" value="FBPase"/>
    <property type="match status" value="1"/>
</dbReference>
<gene>
    <name evidence="9" type="primary">fbp</name>
    <name evidence="13" type="ORF">ACERLL_00710</name>
</gene>
<feature type="binding site" evidence="9">
    <location>
        <position position="209"/>
    </location>
    <ligand>
        <name>substrate</name>
    </ligand>
</feature>
<feature type="domain" description="Fructose-1-6-bisphosphatase class I N-terminal" evidence="11">
    <location>
        <begin position="6"/>
        <end position="194"/>
    </location>
</feature>
<evidence type="ECO:0000256" key="4">
    <source>
        <dbReference type="ARBA" id="ARBA00022490"/>
    </source>
</evidence>
<evidence type="ECO:0000256" key="10">
    <source>
        <dbReference type="RuleBase" id="RU000508"/>
    </source>
</evidence>
<keyword evidence="6 9" id="KW-0378">Hydrolase</keyword>
<dbReference type="PROSITE" id="PS00124">
    <property type="entry name" value="FBPASE"/>
    <property type="match status" value="1"/>
</dbReference>
<dbReference type="PRINTS" id="PR00115">
    <property type="entry name" value="F16BPHPHTASE"/>
</dbReference>
<evidence type="ECO:0000256" key="5">
    <source>
        <dbReference type="ARBA" id="ARBA00022723"/>
    </source>
</evidence>
<evidence type="ECO:0000256" key="9">
    <source>
        <dbReference type="HAMAP-Rule" id="MF_01855"/>
    </source>
</evidence>
<dbReference type="PIRSF" id="PIRSF000904">
    <property type="entry name" value="FBPtase_SBPase"/>
    <property type="match status" value="1"/>
</dbReference>
<evidence type="ECO:0000256" key="7">
    <source>
        <dbReference type="ARBA" id="ARBA00022842"/>
    </source>
</evidence>
<accession>A0ABV4TPX7</accession>
<dbReference type="PIRSF" id="PIRSF500210">
    <property type="entry name" value="FBPtase"/>
    <property type="match status" value="1"/>
</dbReference>
<evidence type="ECO:0000256" key="3">
    <source>
        <dbReference type="ARBA" id="ARBA00010941"/>
    </source>
</evidence>
<dbReference type="NCBIfam" id="NF006778">
    <property type="entry name" value="PRK09293.1-1"/>
    <property type="match status" value="1"/>
</dbReference>
<comment type="similarity">
    <text evidence="3 9 10">Belongs to the FBPase class 1 family.</text>
</comment>
<name>A0ABV4TPX7_9GAMM</name>
<dbReference type="InterPro" id="IPR000146">
    <property type="entry name" value="FBPase_class-1"/>
</dbReference>
<keyword evidence="14" id="KW-1185">Reference proteome</keyword>
<feature type="binding site" evidence="9">
    <location>
        <position position="117"/>
    </location>
    <ligand>
        <name>Mg(2+)</name>
        <dbReference type="ChEBI" id="CHEBI:18420"/>
        <label>2</label>
    </ligand>
</feature>
<dbReference type="Proteomes" id="UP001575181">
    <property type="component" value="Unassembled WGS sequence"/>
</dbReference>
<feature type="binding site" evidence="9">
    <location>
        <position position="92"/>
    </location>
    <ligand>
        <name>Mg(2+)</name>
        <dbReference type="ChEBI" id="CHEBI:18420"/>
        <label>1</label>
    </ligand>
</feature>
<feature type="binding site" evidence="9">
    <location>
        <position position="114"/>
    </location>
    <ligand>
        <name>Mg(2+)</name>
        <dbReference type="ChEBI" id="CHEBI:18420"/>
        <label>1</label>
    </ligand>
</feature>
<proteinExistence type="inferred from homology"/>
<organism evidence="13 14">
    <name type="scientific">Thiohalorhabdus methylotrophus</name>
    <dbReference type="NCBI Taxonomy" id="3242694"/>
    <lineage>
        <taxon>Bacteria</taxon>
        <taxon>Pseudomonadati</taxon>
        <taxon>Pseudomonadota</taxon>
        <taxon>Gammaproteobacteria</taxon>
        <taxon>Thiohalorhabdales</taxon>
        <taxon>Thiohalorhabdaceae</taxon>
        <taxon>Thiohalorhabdus</taxon>
    </lineage>
</organism>
<feature type="binding site" evidence="9">
    <location>
        <position position="116"/>
    </location>
    <ligand>
        <name>Mg(2+)</name>
        <dbReference type="ChEBI" id="CHEBI:18420"/>
        <label>1</label>
    </ligand>
</feature>
<dbReference type="InterPro" id="IPR044015">
    <property type="entry name" value="FBPase_C_dom"/>
</dbReference>
<sequence>MDIGTTLTHFLLEEERKYHDASGDFTRLMSDLTTAIRTISSAVNRAGIEDVLGQAGATNVQGEDQKKLDVLANDLILQSMEAMGHVAGLASEEMEAPYAIPTGYPKGKYLLVFDPLDGSSNIDVNISVGTIFSILKAPRPGVDATVEDFLQAGAEQVAAGYTVYGGSTQFIYSTGQGVHAFTLDPHVGEFILANQDLKIPQETTEYAINASNRRFWEPAIQQYVQDCEEGKDGPCGKNFNMRWVGSMVADFHRILMRGGVFLYPRDLKKPEQPGKLRLLYEANPMGFLAEQAGGACTDGVRRMLDIQPESLHQRVPVVIGSKAEVERVKEYYERFGTA</sequence>
<dbReference type="EC" id="3.1.3.11" evidence="9"/>
<feature type="domain" description="Fructose-1-6-bisphosphatase class 1 C-terminal" evidence="12">
    <location>
        <begin position="199"/>
        <end position="332"/>
    </location>
</feature>
<dbReference type="EMBL" id="JBGUAW010000001">
    <property type="protein sequence ID" value="MFA9459346.1"/>
    <property type="molecule type" value="Genomic_DNA"/>
</dbReference>
<comment type="cofactor">
    <cofactor evidence="9">
        <name>Mg(2+)</name>
        <dbReference type="ChEBI" id="CHEBI:18420"/>
    </cofactor>
    <text evidence="9">Binds 2 magnesium ions per subunit.</text>
</comment>
<dbReference type="Gene3D" id="3.40.190.80">
    <property type="match status" value="1"/>
</dbReference>
<comment type="pathway">
    <text evidence="2">Carbohydrate biosynthesis; Calvin cycle.</text>
</comment>
<dbReference type="GO" id="GO:0042132">
    <property type="term" value="F:fructose 1,6-bisphosphate 1-phosphatase activity"/>
    <property type="evidence" value="ECO:0007669"/>
    <property type="project" value="UniProtKB-EC"/>
</dbReference>
<keyword evidence="7 9" id="KW-0460">Magnesium</keyword>
<evidence type="ECO:0000256" key="6">
    <source>
        <dbReference type="ARBA" id="ARBA00022801"/>
    </source>
</evidence>
<dbReference type="SUPFAM" id="SSF56655">
    <property type="entry name" value="Carbohydrate phosphatase"/>
    <property type="match status" value="1"/>
</dbReference>
<comment type="subcellular location">
    <subcellularLocation>
        <location evidence="9">Cytoplasm</location>
    </subcellularLocation>
</comment>
<comment type="caution">
    <text evidence="9">Lacks conserved residue(s) required for the propagation of feature annotation.</text>
</comment>
<reference evidence="13 14" key="1">
    <citation type="submission" date="2024-08" db="EMBL/GenBank/DDBJ databases">
        <title>Whole-genome sequencing of halo(alkali)philic microorganisms from hypersaline lakes.</title>
        <authorList>
            <person name="Sorokin D.Y."/>
            <person name="Merkel A.Y."/>
            <person name="Messina E."/>
            <person name="Yakimov M."/>
        </authorList>
    </citation>
    <scope>NUCLEOTIDE SEQUENCE [LARGE SCALE GENOMIC DNA]</scope>
    <source>
        <strain evidence="13 14">Cl-TMA</strain>
    </source>
</reference>
<dbReference type="Pfam" id="PF18913">
    <property type="entry name" value="FBPase_C"/>
    <property type="match status" value="1"/>
</dbReference>
<dbReference type="PANTHER" id="PTHR11556">
    <property type="entry name" value="FRUCTOSE-1,6-BISPHOSPHATASE-RELATED"/>
    <property type="match status" value="1"/>
</dbReference>
<evidence type="ECO:0000313" key="14">
    <source>
        <dbReference type="Proteomes" id="UP001575181"/>
    </source>
</evidence>
<evidence type="ECO:0000256" key="8">
    <source>
        <dbReference type="ARBA" id="ARBA00023277"/>
    </source>
</evidence>
<dbReference type="Pfam" id="PF00316">
    <property type="entry name" value="FBPase"/>
    <property type="match status" value="1"/>
</dbReference>
<keyword evidence="8 9" id="KW-0119">Carbohydrate metabolism</keyword>
<dbReference type="RefSeq" id="WP_373654136.1">
    <property type="nucleotide sequence ID" value="NZ_JBGUAW010000001.1"/>
</dbReference>
<feature type="binding site" evidence="9">
    <location>
        <position position="275"/>
    </location>
    <ligand>
        <name>substrate</name>
    </ligand>
</feature>
<protein>
    <recommendedName>
        <fullName evidence="9">Fructose-1,6-bisphosphatase class 1</fullName>
        <shortName evidence="9">FBPase class 1</shortName>
        <ecNumber evidence="9">3.1.3.11</ecNumber>
    </recommendedName>
    <alternativeName>
        <fullName evidence="9">D-fructose-1,6-bisphosphate 1-phosphohydrolase class 1</fullName>
    </alternativeName>
</protein>
<dbReference type="NCBIfam" id="NF006779">
    <property type="entry name" value="PRK09293.1-3"/>
    <property type="match status" value="1"/>
</dbReference>
<comment type="subunit">
    <text evidence="9">Homotetramer.</text>
</comment>
<dbReference type="PANTHER" id="PTHR11556:SF35">
    <property type="entry name" value="SEDOHEPTULOSE-1,7-BISPHOSPHATASE, CHLOROPLASTIC"/>
    <property type="match status" value="1"/>
</dbReference>
<keyword evidence="5 9" id="KW-0479">Metal-binding</keyword>
<evidence type="ECO:0000256" key="1">
    <source>
        <dbReference type="ARBA" id="ARBA00001273"/>
    </source>
</evidence>
<feature type="binding site" evidence="9">
    <location>
        <position position="114"/>
    </location>
    <ligand>
        <name>Mg(2+)</name>
        <dbReference type="ChEBI" id="CHEBI:18420"/>
        <label>2</label>
    </ligand>
</feature>
<evidence type="ECO:0000256" key="2">
    <source>
        <dbReference type="ARBA" id="ARBA00005215"/>
    </source>
</evidence>
<feature type="binding site" evidence="9">
    <location>
        <begin position="117"/>
        <end position="120"/>
    </location>
    <ligand>
        <name>substrate</name>
    </ligand>
</feature>
<keyword evidence="4 9" id="KW-0963">Cytoplasm</keyword>
<comment type="caution">
    <text evidence="13">The sequence shown here is derived from an EMBL/GenBank/DDBJ whole genome shotgun (WGS) entry which is preliminary data.</text>
</comment>
<dbReference type="HAMAP" id="MF_01855">
    <property type="entry name" value="FBPase_class1"/>
    <property type="match status" value="1"/>
</dbReference>
<dbReference type="InterPro" id="IPR020548">
    <property type="entry name" value="Fructose_bisphosphatase_AS"/>
</dbReference>
<evidence type="ECO:0000313" key="13">
    <source>
        <dbReference type="EMBL" id="MFA9459346.1"/>
    </source>
</evidence>
<evidence type="ECO:0000259" key="12">
    <source>
        <dbReference type="Pfam" id="PF18913"/>
    </source>
</evidence>
<dbReference type="InterPro" id="IPR033391">
    <property type="entry name" value="FBPase_N"/>
</dbReference>
<comment type="catalytic activity">
    <reaction evidence="1 9">
        <text>beta-D-fructose 1,6-bisphosphate + H2O = beta-D-fructose 6-phosphate + phosphate</text>
        <dbReference type="Rhea" id="RHEA:11064"/>
        <dbReference type="ChEBI" id="CHEBI:15377"/>
        <dbReference type="ChEBI" id="CHEBI:32966"/>
        <dbReference type="ChEBI" id="CHEBI:43474"/>
        <dbReference type="ChEBI" id="CHEBI:57634"/>
        <dbReference type="EC" id="3.1.3.11"/>
    </reaction>
</comment>
<evidence type="ECO:0000259" key="11">
    <source>
        <dbReference type="Pfam" id="PF00316"/>
    </source>
</evidence>
<feature type="binding site" evidence="9">
    <location>
        <position position="281"/>
    </location>
    <ligand>
        <name>Mg(2+)</name>
        <dbReference type="ChEBI" id="CHEBI:18420"/>
        <label>2</label>
    </ligand>
</feature>